<protein>
    <recommendedName>
        <fullName evidence="2">Amidohydrolase-related domain-containing protein</fullName>
    </recommendedName>
</protein>
<dbReference type="Gene3D" id="3.20.20.140">
    <property type="entry name" value="Metal-dependent hydrolases"/>
    <property type="match status" value="1"/>
</dbReference>
<proteinExistence type="predicted"/>
<dbReference type="Pfam" id="PF04909">
    <property type="entry name" value="Amidohydro_2"/>
    <property type="match status" value="1"/>
</dbReference>
<dbReference type="AlphaFoldDB" id="A0A446CA96"/>
<dbReference type="PANTHER" id="PTHR21240:SF19">
    <property type="entry name" value="CATALYTIC_ HYDROLASE"/>
    <property type="match status" value="1"/>
</dbReference>
<reference evidence="3 4" key="1">
    <citation type="submission" date="2018-07" db="EMBL/GenBank/DDBJ databases">
        <authorList>
            <person name="Peeters C."/>
        </authorList>
    </citation>
    <scope>NUCLEOTIDE SEQUENCE [LARGE SCALE GENOMIC DNA]</scope>
    <source>
        <strain evidence="3 4">LMG 30378</strain>
    </source>
</reference>
<dbReference type="InterPro" id="IPR032466">
    <property type="entry name" value="Metal_Hydrolase"/>
</dbReference>
<dbReference type="InterPro" id="IPR032465">
    <property type="entry name" value="ACMSD"/>
</dbReference>
<dbReference type="SUPFAM" id="SSF51556">
    <property type="entry name" value="Metallo-dependent hydrolases"/>
    <property type="match status" value="1"/>
</dbReference>
<dbReference type="GO" id="GO:0016787">
    <property type="term" value="F:hydrolase activity"/>
    <property type="evidence" value="ECO:0007669"/>
    <property type="project" value="InterPro"/>
</dbReference>
<organism evidence="3 4">
    <name type="scientific">Achromobacter veterisilvae</name>
    <dbReference type="NCBI Taxonomy" id="2069367"/>
    <lineage>
        <taxon>Bacteria</taxon>
        <taxon>Pseudomonadati</taxon>
        <taxon>Pseudomonadota</taxon>
        <taxon>Betaproteobacteria</taxon>
        <taxon>Burkholderiales</taxon>
        <taxon>Alcaligenaceae</taxon>
        <taxon>Achromobacter</taxon>
    </lineage>
</organism>
<accession>A0A446CA96</accession>
<evidence type="ECO:0000313" key="4">
    <source>
        <dbReference type="Proteomes" id="UP000289465"/>
    </source>
</evidence>
<keyword evidence="1" id="KW-0456">Lyase</keyword>
<evidence type="ECO:0000256" key="1">
    <source>
        <dbReference type="ARBA" id="ARBA00023239"/>
    </source>
</evidence>
<feature type="domain" description="Amidohydrolase-related" evidence="2">
    <location>
        <begin position="54"/>
        <end position="283"/>
    </location>
</feature>
<evidence type="ECO:0000259" key="2">
    <source>
        <dbReference type="Pfam" id="PF04909"/>
    </source>
</evidence>
<evidence type="ECO:0000313" key="3">
    <source>
        <dbReference type="EMBL" id="SSW64754.1"/>
    </source>
</evidence>
<dbReference type="GO" id="GO:0016831">
    <property type="term" value="F:carboxy-lyase activity"/>
    <property type="evidence" value="ECO:0007669"/>
    <property type="project" value="InterPro"/>
</dbReference>
<dbReference type="RefSeq" id="WP_129239849.1">
    <property type="nucleotide sequence ID" value="NZ_UFQC01000005.1"/>
</dbReference>
<dbReference type="PANTHER" id="PTHR21240">
    <property type="entry name" value="2-AMINO-3-CARBOXYLMUCONATE-6-SEMIALDEHYDE DECARBOXYLASE"/>
    <property type="match status" value="1"/>
</dbReference>
<dbReference type="EMBL" id="UFQC01000005">
    <property type="protein sequence ID" value="SSW64754.1"/>
    <property type="molecule type" value="Genomic_DNA"/>
</dbReference>
<sequence>MIIDFASRPPLAEFIINTQHMDNYRRVYAKSESLVPKASGPEALADYLALYDRLNAKHVVLKARDAQTTMGFKVPNEVIADFCEKFGPRFIGFAAVDPHRGADALDELNHAIRDLGLRGLNVQGFEHQLAINDPKLMALYELCAELDIPVNIHCGMNFSLSSKAIYGHPLALDDVLTAFPTLRVCASPPGWPWISELIAMAWRHPNLWIGLSAVRPKLAGTPGSGYEPLLRYGAGLLKQRVLFGSGYPMIPVDRSIAEIEELALTDDVRRAWLYDNAAAYLRLH</sequence>
<dbReference type="OrthoDB" id="1407586at2"/>
<gene>
    <name evidence="3" type="ORF">AVE30378_01189</name>
</gene>
<dbReference type="InterPro" id="IPR006680">
    <property type="entry name" value="Amidohydro-rel"/>
</dbReference>
<name>A0A446CA96_9BURK</name>
<dbReference type="Proteomes" id="UP000289465">
    <property type="component" value="Unassembled WGS sequence"/>
</dbReference>